<dbReference type="OrthoDB" id="10039245at2759"/>
<dbReference type="EMBL" id="NEDP02000770">
    <property type="protein sequence ID" value="OWF55081.1"/>
    <property type="molecule type" value="Genomic_DNA"/>
</dbReference>
<dbReference type="Proteomes" id="UP000242188">
    <property type="component" value="Unassembled WGS sequence"/>
</dbReference>
<evidence type="ECO:0000313" key="2">
    <source>
        <dbReference type="Proteomes" id="UP000242188"/>
    </source>
</evidence>
<protein>
    <submittedName>
        <fullName evidence="1">Uncharacterized protein</fullName>
    </submittedName>
</protein>
<name>A0A210R2F0_MIZYE</name>
<comment type="caution">
    <text evidence="1">The sequence shown here is derived from an EMBL/GenBank/DDBJ whole genome shotgun (WGS) entry which is preliminary data.</text>
</comment>
<organism evidence="1 2">
    <name type="scientific">Mizuhopecten yessoensis</name>
    <name type="common">Japanese scallop</name>
    <name type="synonym">Patinopecten yessoensis</name>
    <dbReference type="NCBI Taxonomy" id="6573"/>
    <lineage>
        <taxon>Eukaryota</taxon>
        <taxon>Metazoa</taxon>
        <taxon>Spiralia</taxon>
        <taxon>Lophotrochozoa</taxon>
        <taxon>Mollusca</taxon>
        <taxon>Bivalvia</taxon>
        <taxon>Autobranchia</taxon>
        <taxon>Pteriomorphia</taxon>
        <taxon>Pectinida</taxon>
        <taxon>Pectinoidea</taxon>
        <taxon>Pectinidae</taxon>
        <taxon>Mizuhopecten</taxon>
    </lineage>
</organism>
<sequence length="115" mass="13435">MNTNEFGDEVVVNHKIKHIYTPGRTKEEVRDSYNSWADTYESVGLRATVGGYVRKCGYIILSMREEYLRDPEYDGVLEVLIESMEEKGKWIIIKKSVIPDYYVEKEGIVFVFKKT</sequence>
<dbReference type="AlphaFoldDB" id="A0A210R2F0"/>
<accession>A0A210R2F0</accession>
<reference evidence="1 2" key="1">
    <citation type="journal article" date="2017" name="Nat. Ecol. Evol.">
        <title>Scallop genome provides insights into evolution of bilaterian karyotype and development.</title>
        <authorList>
            <person name="Wang S."/>
            <person name="Zhang J."/>
            <person name="Jiao W."/>
            <person name="Li J."/>
            <person name="Xun X."/>
            <person name="Sun Y."/>
            <person name="Guo X."/>
            <person name="Huan P."/>
            <person name="Dong B."/>
            <person name="Zhang L."/>
            <person name="Hu X."/>
            <person name="Sun X."/>
            <person name="Wang J."/>
            <person name="Zhao C."/>
            <person name="Wang Y."/>
            <person name="Wang D."/>
            <person name="Huang X."/>
            <person name="Wang R."/>
            <person name="Lv J."/>
            <person name="Li Y."/>
            <person name="Zhang Z."/>
            <person name="Liu B."/>
            <person name="Lu W."/>
            <person name="Hui Y."/>
            <person name="Liang J."/>
            <person name="Zhou Z."/>
            <person name="Hou R."/>
            <person name="Li X."/>
            <person name="Liu Y."/>
            <person name="Li H."/>
            <person name="Ning X."/>
            <person name="Lin Y."/>
            <person name="Zhao L."/>
            <person name="Xing Q."/>
            <person name="Dou J."/>
            <person name="Li Y."/>
            <person name="Mao J."/>
            <person name="Guo H."/>
            <person name="Dou H."/>
            <person name="Li T."/>
            <person name="Mu C."/>
            <person name="Jiang W."/>
            <person name="Fu Q."/>
            <person name="Fu X."/>
            <person name="Miao Y."/>
            <person name="Liu J."/>
            <person name="Yu Q."/>
            <person name="Li R."/>
            <person name="Liao H."/>
            <person name="Li X."/>
            <person name="Kong Y."/>
            <person name="Jiang Z."/>
            <person name="Chourrout D."/>
            <person name="Li R."/>
            <person name="Bao Z."/>
        </authorList>
    </citation>
    <scope>NUCLEOTIDE SEQUENCE [LARGE SCALE GENOMIC DNA]</scope>
    <source>
        <strain evidence="1 2">PY_sf001</strain>
    </source>
</reference>
<proteinExistence type="predicted"/>
<gene>
    <name evidence="1" type="ORF">KP79_PYT17064</name>
</gene>
<evidence type="ECO:0000313" key="1">
    <source>
        <dbReference type="EMBL" id="OWF55081.1"/>
    </source>
</evidence>
<keyword evidence="2" id="KW-1185">Reference proteome</keyword>